<dbReference type="Proteomes" id="UP001239462">
    <property type="component" value="Unassembled WGS sequence"/>
</dbReference>
<protein>
    <submittedName>
        <fullName evidence="1">DUF1572 family protein</fullName>
    </submittedName>
</protein>
<accession>A0ABT7PH49</accession>
<comment type="caution">
    <text evidence="1">The sequence shown here is derived from an EMBL/GenBank/DDBJ whole genome shotgun (WGS) entry which is preliminary data.</text>
</comment>
<dbReference type="InterPro" id="IPR034660">
    <property type="entry name" value="DinB/YfiT-like"/>
</dbReference>
<reference evidence="1 2" key="1">
    <citation type="submission" date="2023-06" db="EMBL/GenBank/DDBJ databases">
        <title>Roseiconus lacunae JC819 isolated from Gulf of Mannar region, Tamil Nadu.</title>
        <authorList>
            <person name="Pk S."/>
            <person name="Ch S."/>
            <person name="Ch V.R."/>
        </authorList>
    </citation>
    <scope>NUCLEOTIDE SEQUENCE [LARGE SCALE GENOMIC DNA]</scope>
    <source>
        <strain evidence="1 2">JC819</strain>
    </source>
</reference>
<evidence type="ECO:0000313" key="1">
    <source>
        <dbReference type="EMBL" id="MDM4015816.1"/>
    </source>
</evidence>
<proteinExistence type="predicted"/>
<sequence>MTDQLKHLQTFRSFANLNGAPQLIVDACEYELNWQCERIVNCLEQLSDDQIWSRPLTCDGQDVGLNRIGDLVRHLDGNLSQWTHYGLGGDIRFRDRKRDLEFQELRTHTREELIDLIQKSTQSVLATIQHATDADWGRIHHVQSRYASGVGAILHTMMHLYGHTQEVISLTRRILGNDYRFHQDYSESGELKK</sequence>
<organism evidence="1 2">
    <name type="scientific">Roseiconus lacunae</name>
    <dbReference type="NCBI Taxonomy" id="2605694"/>
    <lineage>
        <taxon>Bacteria</taxon>
        <taxon>Pseudomonadati</taxon>
        <taxon>Planctomycetota</taxon>
        <taxon>Planctomycetia</taxon>
        <taxon>Pirellulales</taxon>
        <taxon>Pirellulaceae</taxon>
        <taxon>Roseiconus</taxon>
    </lineage>
</organism>
<evidence type="ECO:0000313" key="2">
    <source>
        <dbReference type="Proteomes" id="UP001239462"/>
    </source>
</evidence>
<dbReference type="EMBL" id="JASZZN010000006">
    <property type="protein sequence ID" value="MDM4015816.1"/>
    <property type="molecule type" value="Genomic_DNA"/>
</dbReference>
<dbReference type="InterPro" id="IPR011466">
    <property type="entry name" value="DUF1572"/>
</dbReference>
<keyword evidence="2" id="KW-1185">Reference proteome</keyword>
<dbReference type="SUPFAM" id="SSF109854">
    <property type="entry name" value="DinB/YfiT-like putative metalloenzymes"/>
    <property type="match status" value="1"/>
</dbReference>
<dbReference type="RefSeq" id="WP_289163340.1">
    <property type="nucleotide sequence ID" value="NZ_JASZZN010000006.1"/>
</dbReference>
<dbReference type="Gene3D" id="1.20.120.450">
    <property type="entry name" value="dinb family like domain"/>
    <property type="match status" value="1"/>
</dbReference>
<gene>
    <name evidence="1" type="ORF">QTN89_10275</name>
</gene>
<dbReference type="Pfam" id="PF07609">
    <property type="entry name" value="DUF1572"/>
    <property type="match status" value="1"/>
</dbReference>
<name>A0ABT7PH49_9BACT</name>